<dbReference type="AlphaFoldDB" id="G5H6H5"/>
<dbReference type="PANTHER" id="PTHR14969:SF13">
    <property type="entry name" value="AT30094P"/>
    <property type="match status" value="1"/>
</dbReference>
<evidence type="ECO:0000256" key="1">
    <source>
        <dbReference type="SAM" id="MobiDB-lite"/>
    </source>
</evidence>
<organism evidence="3 4">
    <name type="scientific">Alistipes indistinctus YIT 12060</name>
    <dbReference type="NCBI Taxonomy" id="742725"/>
    <lineage>
        <taxon>Bacteria</taxon>
        <taxon>Pseudomonadati</taxon>
        <taxon>Bacteroidota</taxon>
        <taxon>Bacteroidia</taxon>
        <taxon>Bacteroidales</taxon>
        <taxon>Rikenellaceae</taxon>
        <taxon>Alistipes</taxon>
    </lineage>
</organism>
<dbReference type="EMBL" id="ADLD01000005">
    <property type="protein sequence ID" value="EHB92986.1"/>
    <property type="molecule type" value="Genomic_DNA"/>
</dbReference>
<dbReference type="GeneID" id="92816953"/>
<feature type="domain" description="Phosphatidic acid phosphatase type 2/haloperoxidase" evidence="2">
    <location>
        <begin position="168"/>
        <end position="270"/>
    </location>
</feature>
<dbReference type="PATRIC" id="fig|742725.3.peg.585"/>
<dbReference type="InterPro" id="IPR000326">
    <property type="entry name" value="PAP2/HPO"/>
</dbReference>
<evidence type="ECO:0000259" key="2">
    <source>
        <dbReference type="SMART" id="SM00014"/>
    </source>
</evidence>
<protein>
    <recommendedName>
        <fullName evidence="2">Phosphatidic acid phosphatase type 2/haloperoxidase domain-containing protein</fullName>
    </recommendedName>
</protein>
<dbReference type="Gene3D" id="1.20.144.10">
    <property type="entry name" value="Phosphatidic acid phosphatase type 2/haloperoxidase"/>
    <property type="match status" value="1"/>
</dbReference>
<dbReference type="STRING" id="742725.HMPREF9450_00535"/>
<dbReference type="Pfam" id="PF01569">
    <property type="entry name" value="PAP2"/>
    <property type="match status" value="1"/>
</dbReference>
<dbReference type="SMART" id="SM00014">
    <property type="entry name" value="acidPPc"/>
    <property type="match status" value="1"/>
</dbReference>
<accession>G5H6H5</accession>
<reference evidence="3 4" key="1">
    <citation type="submission" date="2011-08" db="EMBL/GenBank/DDBJ databases">
        <title>The Genome Sequence of Alistipes indistinctus YIT 12060.</title>
        <authorList>
            <consortium name="The Broad Institute Genome Sequencing Platform"/>
            <person name="Earl A."/>
            <person name="Ward D."/>
            <person name="Feldgarden M."/>
            <person name="Gevers D."/>
            <person name="Morotomi M."/>
            <person name="Young S.K."/>
            <person name="Zeng Q."/>
            <person name="Gargeya S."/>
            <person name="Fitzgerald M."/>
            <person name="Haas B."/>
            <person name="Abouelleil A."/>
            <person name="Alvarado L."/>
            <person name="Arachchi H.M."/>
            <person name="Berlin A."/>
            <person name="Brown A."/>
            <person name="Chapman S.B."/>
            <person name="Chen Z."/>
            <person name="Dunbar C."/>
            <person name="Freedman E."/>
            <person name="Gearin G."/>
            <person name="Gellesch M."/>
            <person name="Goldberg J."/>
            <person name="Griggs A."/>
            <person name="Gujja S."/>
            <person name="Heiman D."/>
            <person name="Howarth C."/>
            <person name="Larson L."/>
            <person name="Lui A."/>
            <person name="MacDonald P.J.P."/>
            <person name="Montmayeur A."/>
            <person name="Murphy C."/>
            <person name="Neiman D."/>
            <person name="Pearson M."/>
            <person name="Priest M."/>
            <person name="Roberts A."/>
            <person name="Saif S."/>
            <person name="Shea T."/>
            <person name="Shenoy N."/>
            <person name="Sisk P."/>
            <person name="Stolte C."/>
            <person name="Sykes S."/>
            <person name="Wortman J."/>
            <person name="Nusbaum C."/>
            <person name="Birren B."/>
        </authorList>
    </citation>
    <scope>NUCLEOTIDE SEQUENCE [LARGE SCALE GENOMIC DNA]</scope>
    <source>
        <strain evidence="3 4">YIT 12060</strain>
    </source>
</reference>
<dbReference type="CDD" id="cd03394">
    <property type="entry name" value="PAP2_like_5"/>
    <property type="match status" value="1"/>
</dbReference>
<dbReference type="PANTHER" id="PTHR14969">
    <property type="entry name" value="SPHINGOSINE-1-PHOSPHATE PHOSPHOHYDROLASE"/>
    <property type="match status" value="1"/>
</dbReference>
<name>G5H6H5_9BACT</name>
<sequence>MAKKCVTALDTSETAPGGFSVCVACDTTDTPVQDTLRNGVANISLTGSAAQDSSMADRMEHAAWAGVSQIDTVRPDTTIRLTGWDKFRAGVDRMTTTRAYKMTYIAVPLMVAGIAVNSERNHFCDLRNSYMPTFRYDFDDYLQYAPMALMFGLKVAGVESRSSWGRMLVSDAFSAGLMALMVNGLKYTVNQPRPDGSGNNSFPSGHTATAFMAATMLHKEYGLTRSPWYSIGGYTIATCIGMTRQMNNKHWLSDVLMGAGIGILSTELGYFLADLIYKDRGLRRPEQDYTKFNYARKSSFFGLYTGFSWANRHIAPVGDLNLRFSTGANVGVEGAWFMNRYIGVGGRFTCASIPMSIDNDLYFEAHPGFAANLQRIELSSLKISQIMAGPYFSYPVTNRWLLGTKLLVGYYHMRRSEINAVVGQSNDQQTASAPGDAALRHVAHGNIVQGNAERPWGRSGNPDFETSSSESSSAPGELRLPMVALGETGNFGFGSGLSFTYLVERNFGVRIFYDCNFSPANLAVTTYNADGASKQTNVKHFSTSSTLGIAVNIVFW</sequence>
<evidence type="ECO:0000313" key="3">
    <source>
        <dbReference type="EMBL" id="EHB92986.1"/>
    </source>
</evidence>
<dbReference type="Proteomes" id="UP000006008">
    <property type="component" value="Unassembled WGS sequence"/>
</dbReference>
<dbReference type="eggNOG" id="COG0671">
    <property type="taxonomic scope" value="Bacteria"/>
</dbReference>
<proteinExistence type="predicted"/>
<keyword evidence="4" id="KW-1185">Reference proteome</keyword>
<dbReference type="SUPFAM" id="SSF48317">
    <property type="entry name" value="Acid phosphatase/Vanadium-dependent haloperoxidase"/>
    <property type="match status" value="1"/>
</dbReference>
<comment type="caution">
    <text evidence="3">The sequence shown here is derived from an EMBL/GenBank/DDBJ whole genome shotgun (WGS) entry which is preliminary data.</text>
</comment>
<dbReference type="RefSeq" id="WP_009133341.1">
    <property type="nucleotide sequence ID" value="NZ_CP102250.1"/>
</dbReference>
<evidence type="ECO:0000313" key="4">
    <source>
        <dbReference type="Proteomes" id="UP000006008"/>
    </source>
</evidence>
<dbReference type="InterPro" id="IPR036938">
    <property type="entry name" value="PAP2/HPO_sf"/>
</dbReference>
<dbReference type="HOGENOM" id="CLU_036394_0_0_10"/>
<gene>
    <name evidence="3" type="ORF">HMPREF9450_00535</name>
</gene>
<feature type="region of interest" description="Disordered" evidence="1">
    <location>
        <begin position="450"/>
        <end position="475"/>
    </location>
</feature>